<keyword evidence="3" id="KW-1185">Reference proteome</keyword>
<feature type="transmembrane region" description="Helical" evidence="1">
    <location>
        <begin position="94"/>
        <end position="114"/>
    </location>
</feature>
<evidence type="ECO:0000313" key="2">
    <source>
        <dbReference type="EMBL" id="KAK7368844.1"/>
    </source>
</evidence>
<dbReference type="EMBL" id="JAYMYR010000004">
    <property type="protein sequence ID" value="KAK7368844.1"/>
    <property type="molecule type" value="Genomic_DNA"/>
</dbReference>
<sequence length="198" mass="22005">MERDNKQVFYFHFRWKSFWTVRVLLGCPSSFSLDQENSTIISVDGFTGVMRLPTIRATCLLLFSNLRIVASVNFVSCSGLSFSVEWSDNPMHLKVALCQSLVVVGALCFASQIVSDHAVMRMSLIASDATTLKNTCTLLSSLFCCDDFIWPTTLCQSTYSTNLSAFLATIILLLWIGEVIGPNLDMALIVPIRSLRAL</sequence>
<feature type="transmembrane region" description="Helical" evidence="1">
    <location>
        <begin position="159"/>
        <end position="177"/>
    </location>
</feature>
<comment type="caution">
    <text evidence="2">The sequence shown here is derived from an EMBL/GenBank/DDBJ whole genome shotgun (WGS) entry which is preliminary data.</text>
</comment>
<protein>
    <submittedName>
        <fullName evidence="2">Uncharacterized protein</fullName>
    </submittedName>
</protein>
<keyword evidence="1" id="KW-0472">Membrane</keyword>
<reference evidence="2 3" key="1">
    <citation type="submission" date="2024-01" db="EMBL/GenBank/DDBJ databases">
        <title>The genomes of 5 underutilized Papilionoideae crops provide insights into root nodulation and disease resistanc.</title>
        <authorList>
            <person name="Jiang F."/>
        </authorList>
    </citation>
    <scope>NUCLEOTIDE SEQUENCE [LARGE SCALE GENOMIC DNA]</scope>
    <source>
        <strain evidence="2">JINMINGXINNONG_FW02</strain>
        <tissue evidence="2">Leaves</tissue>
    </source>
</reference>
<keyword evidence="1" id="KW-0812">Transmembrane</keyword>
<gene>
    <name evidence="2" type="ORF">VNO80_10875</name>
</gene>
<feature type="transmembrane region" description="Helical" evidence="1">
    <location>
        <begin position="60"/>
        <end position="82"/>
    </location>
</feature>
<dbReference type="AlphaFoldDB" id="A0AAN9NE98"/>
<keyword evidence="1" id="KW-1133">Transmembrane helix</keyword>
<dbReference type="Proteomes" id="UP001374584">
    <property type="component" value="Unassembled WGS sequence"/>
</dbReference>
<organism evidence="2 3">
    <name type="scientific">Phaseolus coccineus</name>
    <name type="common">Scarlet runner bean</name>
    <name type="synonym">Phaseolus multiflorus</name>
    <dbReference type="NCBI Taxonomy" id="3886"/>
    <lineage>
        <taxon>Eukaryota</taxon>
        <taxon>Viridiplantae</taxon>
        <taxon>Streptophyta</taxon>
        <taxon>Embryophyta</taxon>
        <taxon>Tracheophyta</taxon>
        <taxon>Spermatophyta</taxon>
        <taxon>Magnoliopsida</taxon>
        <taxon>eudicotyledons</taxon>
        <taxon>Gunneridae</taxon>
        <taxon>Pentapetalae</taxon>
        <taxon>rosids</taxon>
        <taxon>fabids</taxon>
        <taxon>Fabales</taxon>
        <taxon>Fabaceae</taxon>
        <taxon>Papilionoideae</taxon>
        <taxon>50 kb inversion clade</taxon>
        <taxon>NPAAA clade</taxon>
        <taxon>indigoferoid/millettioid clade</taxon>
        <taxon>Phaseoleae</taxon>
        <taxon>Phaseolus</taxon>
    </lineage>
</organism>
<evidence type="ECO:0000313" key="3">
    <source>
        <dbReference type="Proteomes" id="UP001374584"/>
    </source>
</evidence>
<proteinExistence type="predicted"/>
<evidence type="ECO:0000256" key="1">
    <source>
        <dbReference type="SAM" id="Phobius"/>
    </source>
</evidence>
<name>A0AAN9NE98_PHACN</name>
<accession>A0AAN9NE98</accession>